<evidence type="ECO:0000313" key="1">
    <source>
        <dbReference type="EnsemblMetazoa" id="AATE006971-PA.1"/>
    </source>
</evidence>
<dbReference type="VEuPathDB" id="VectorBase:AATE006971"/>
<organism evidence="1">
    <name type="scientific">Anopheles atroparvus</name>
    <name type="common">European mosquito</name>
    <dbReference type="NCBI Taxonomy" id="41427"/>
    <lineage>
        <taxon>Eukaryota</taxon>
        <taxon>Metazoa</taxon>
        <taxon>Ecdysozoa</taxon>
        <taxon>Arthropoda</taxon>
        <taxon>Hexapoda</taxon>
        <taxon>Insecta</taxon>
        <taxon>Pterygota</taxon>
        <taxon>Neoptera</taxon>
        <taxon>Endopterygota</taxon>
        <taxon>Diptera</taxon>
        <taxon>Nematocera</taxon>
        <taxon>Culicoidea</taxon>
        <taxon>Culicidae</taxon>
        <taxon>Anophelinae</taxon>
        <taxon>Anopheles</taxon>
    </lineage>
</organism>
<proteinExistence type="predicted"/>
<dbReference type="EnsemblMetazoa" id="AATE006971-RA">
    <property type="protein sequence ID" value="AATE006971-PA.1"/>
    <property type="gene ID" value="AATE006971"/>
</dbReference>
<protein>
    <submittedName>
        <fullName evidence="1">Uncharacterized protein</fullName>
    </submittedName>
</protein>
<accession>A0A182IWR1</accession>
<dbReference type="AlphaFoldDB" id="A0A182IWR1"/>
<reference evidence="1" key="1">
    <citation type="submission" date="2022-08" db="UniProtKB">
        <authorList>
            <consortium name="EnsemblMetazoa"/>
        </authorList>
    </citation>
    <scope>IDENTIFICATION</scope>
    <source>
        <strain evidence="1">EBRO</strain>
    </source>
</reference>
<sequence>MIFSSCGSRPSFGATISFTSFMSMCGSRSTASVFPVFVFTYTLSELDSFFLPNENNVNILLISSRMKPNRSNITSPLSSRGHLTQKTVQIYKGTLLGAAAHLRSN</sequence>
<name>A0A182IWR1_ANOAO</name>